<dbReference type="GO" id="GO:0005829">
    <property type="term" value="C:cytosol"/>
    <property type="evidence" value="ECO:0007669"/>
    <property type="project" value="TreeGrafter"/>
</dbReference>
<dbReference type="InterPro" id="IPR011048">
    <property type="entry name" value="Haem_d1_sf"/>
</dbReference>
<sequence length="337" mass="37067">MIEEILFGTYTKKNSQGIYKMKLNTETKTLNHRALVAKISNPTYITKSKQNFIYAVDKYNNDGGVAVIDTNATPAQVVQHVVQPGTPPAYVTVTSDQKYVLDANYHEGTLHSYAIKKSGILEPVDTFSNTGKGPRPEQDGSHLHFVDETPDGKLVACDLGTDQVFVLDFNDGLFSVASTYQTESGFGPRHIVFAPNSNTAYLVGELSSQVEVLSYSAGQLKHIQIVKTIPETYTEHNGAAAIRISADGRFLYVSNRGFNTIAVFSINSDHTLNEIQNITTEGDFPRDFNFNSDQSFVICANQETDNVTLYTRNADDGKLTAVQKNIEVPEAVCVYVG</sequence>
<keyword evidence="3" id="KW-1185">Reference proteome</keyword>
<dbReference type="InterPro" id="IPR050282">
    <property type="entry name" value="Cycloisomerase_2"/>
</dbReference>
<dbReference type="Gene3D" id="2.130.10.10">
    <property type="entry name" value="YVTN repeat-like/Quinoprotein amine dehydrogenase"/>
    <property type="match status" value="1"/>
</dbReference>
<protein>
    <recommendedName>
        <fullName evidence="4">6-phosphogluconolactonase</fullName>
    </recommendedName>
</protein>
<proteinExistence type="inferred from homology"/>
<dbReference type="STRING" id="701521.PECL_794"/>
<evidence type="ECO:0000313" key="2">
    <source>
        <dbReference type="EMBL" id="AEV95068.1"/>
    </source>
</evidence>
<dbReference type="RefSeq" id="WP_014215265.1">
    <property type="nucleotide sequence ID" value="NC_016605.1"/>
</dbReference>
<evidence type="ECO:0000313" key="3">
    <source>
        <dbReference type="Proteomes" id="UP000005444"/>
    </source>
</evidence>
<comment type="similarity">
    <text evidence="1">Belongs to the cycloisomerase 2 family.</text>
</comment>
<dbReference type="AlphaFoldDB" id="G8PCT3"/>
<dbReference type="KEGG" id="pce:PECL_794"/>
<accession>G8PCT3</accession>
<reference evidence="2 3" key="1">
    <citation type="journal article" date="2012" name="J. Bacteriol.">
        <title>Complete Genome Sequence of the Beer Spoilage Organism Pediococcus claussenii ATCC BAA-344T.</title>
        <authorList>
            <person name="Pittet V."/>
            <person name="Abegunde T."/>
            <person name="Marfleet T."/>
            <person name="Haakensen M."/>
            <person name="Morrow K."/>
            <person name="Jayaprakash T."/>
            <person name="Schroeder K."/>
            <person name="Trost B."/>
            <person name="Byrns S."/>
            <person name="Bergsveinson J."/>
            <person name="Kusalik A."/>
            <person name="Ziola B."/>
        </authorList>
    </citation>
    <scope>NUCLEOTIDE SEQUENCE [LARGE SCALE GENOMIC DNA]</scope>
    <source>
        <strain evidence="2 3">ATCC BAA-344</strain>
    </source>
</reference>
<organism evidence="2 3">
    <name type="scientific">Pediococcus claussenii (strain ATCC BAA-344 / DSM 14800 / JCM 18046 / KCTC 3811 / LMG 21948 / P06)</name>
    <dbReference type="NCBI Taxonomy" id="701521"/>
    <lineage>
        <taxon>Bacteria</taxon>
        <taxon>Bacillati</taxon>
        <taxon>Bacillota</taxon>
        <taxon>Bacilli</taxon>
        <taxon>Lactobacillales</taxon>
        <taxon>Lactobacillaceae</taxon>
        <taxon>Pediococcus</taxon>
    </lineage>
</organism>
<dbReference type="GO" id="GO:0017057">
    <property type="term" value="F:6-phosphogluconolactonase activity"/>
    <property type="evidence" value="ECO:0007669"/>
    <property type="project" value="TreeGrafter"/>
</dbReference>
<dbReference type="PANTHER" id="PTHR30344">
    <property type="entry name" value="6-PHOSPHOGLUCONOLACTONASE-RELATED"/>
    <property type="match status" value="1"/>
</dbReference>
<dbReference type="PANTHER" id="PTHR30344:SF1">
    <property type="entry name" value="6-PHOSPHOGLUCONOLACTONASE"/>
    <property type="match status" value="1"/>
</dbReference>
<dbReference type="HOGENOM" id="CLU_038716_3_1_9"/>
<evidence type="ECO:0008006" key="4">
    <source>
        <dbReference type="Google" id="ProtNLM"/>
    </source>
</evidence>
<dbReference type="SUPFAM" id="SSF51004">
    <property type="entry name" value="C-terminal (heme d1) domain of cytochrome cd1-nitrite reductase"/>
    <property type="match status" value="1"/>
</dbReference>
<gene>
    <name evidence="2" type="ordered locus">PECL_794</name>
</gene>
<dbReference type="PATRIC" id="fig|701521.8.peg.746"/>
<dbReference type="Pfam" id="PF10282">
    <property type="entry name" value="Lactonase"/>
    <property type="match status" value="1"/>
</dbReference>
<dbReference type="EMBL" id="CP003137">
    <property type="protein sequence ID" value="AEV95068.1"/>
    <property type="molecule type" value="Genomic_DNA"/>
</dbReference>
<dbReference type="Proteomes" id="UP000005444">
    <property type="component" value="Chromosome"/>
</dbReference>
<evidence type="ECO:0000256" key="1">
    <source>
        <dbReference type="ARBA" id="ARBA00005564"/>
    </source>
</evidence>
<dbReference type="InterPro" id="IPR019405">
    <property type="entry name" value="Lactonase_7-beta_prop"/>
</dbReference>
<name>G8PCT3_PEDCP</name>
<dbReference type="eggNOG" id="COG2706">
    <property type="taxonomic scope" value="Bacteria"/>
</dbReference>
<dbReference type="InterPro" id="IPR015943">
    <property type="entry name" value="WD40/YVTN_repeat-like_dom_sf"/>
</dbReference>